<name>A0AAD7QPB1_9ASCO</name>
<accession>A0AAD7QPB1</accession>
<dbReference type="RefSeq" id="XP_056042552.1">
    <property type="nucleotide sequence ID" value="XM_056190533.1"/>
</dbReference>
<dbReference type="Proteomes" id="UP001217417">
    <property type="component" value="Unassembled WGS sequence"/>
</dbReference>
<dbReference type="AlphaFoldDB" id="A0AAD7QPB1"/>
<dbReference type="EMBL" id="JARPMG010000007">
    <property type="protein sequence ID" value="KAJ8099102.1"/>
    <property type="molecule type" value="Genomic_DNA"/>
</dbReference>
<comment type="caution">
    <text evidence="1">The sequence shown here is derived from an EMBL/GenBank/DDBJ whole genome shotgun (WGS) entry which is preliminary data.</text>
</comment>
<sequence length="743" mass="84485">MESSQAFLRGSGYCQKCASCRTLVCCATFQELQQMFVGNGGKSVKSCKNCRDNAKAKVREQEDASYNLDEHFESHEDIIEVVSSFLECHDEHKFSPDAQPLKLRVTLSESFVLGNDVSVALCAQTEDRELQKQAASHLRNDIFDCSGYYFHLRRCKERADGPEFILTCSRSHERKTERDPETVQRYTTAKEFFVCHGELRIAFLKANPTATITYDHKCHTETPKFHVTEENLIRLADSPQFKNTELHKITRQQVYNIWLSLTRKEWERDAADDFRSAQLLLEGQDGYRLIEGLQEPGVSLGFITPCFSDSLKYDRAKITEVSIDSTFGPNKHGYELYCVLTEYDLVSLPLSYLLLDTRGLREVGKKGTRLTAWLTALRAAGLNPNVVHTDKDFAEVTAASLAFKRNDDRYNHHLCLWHSMRALHFLSEESNWILSNGQSKQCNRDQARTLRGMIKRHLLRHPVLPKPFFDSEGSPAPEGLLDLGSRWELASRCGRPGSNATIPISRTTMRLEILTYIVCTGLVRSRMHLYSQVEAGREKPSAYKDFVHLWRKCAEAINHNTIVSRDEVYHTNGCAAFDGNGRFVVQPPPSYTPQLFQESLPLIRFSQHDIKGPATISRAWTFSNDDSTSVSYAEELKSLELVPAEDPEAAEENDENISDFMRVVHWASGPVCESNPRLQRAFYRYVSNNAASFLAEFKRPYEEAVGISRSVSTNTMRKAAKPYYYSRPQNLSGILPEVSVRPA</sequence>
<proteinExistence type="predicted"/>
<dbReference type="GeneID" id="80885699"/>
<reference evidence="1" key="1">
    <citation type="submission" date="2023-03" db="EMBL/GenBank/DDBJ databases">
        <title>Near-Complete genome sequence of Lipomyces tetrasporous NRRL Y-64009, an oleaginous yeast capable of growing on lignocellulosic hydrolysates.</title>
        <authorList>
            <consortium name="Lawrence Berkeley National Laboratory"/>
            <person name="Jagtap S.S."/>
            <person name="Liu J.-J."/>
            <person name="Walukiewicz H.E."/>
            <person name="Pangilinan J."/>
            <person name="Lipzen A."/>
            <person name="Ahrendt S."/>
            <person name="Koriabine M."/>
            <person name="Cobaugh K."/>
            <person name="Salamov A."/>
            <person name="Yoshinaga Y."/>
            <person name="Ng V."/>
            <person name="Daum C."/>
            <person name="Grigoriev I.V."/>
            <person name="Slininger P.J."/>
            <person name="Dien B.S."/>
            <person name="Jin Y.-S."/>
            <person name="Rao C.V."/>
        </authorList>
    </citation>
    <scope>NUCLEOTIDE SEQUENCE</scope>
    <source>
        <strain evidence="1">NRRL Y-64009</strain>
    </source>
</reference>
<evidence type="ECO:0008006" key="3">
    <source>
        <dbReference type="Google" id="ProtNLM"/>
    </source>
</evidence>
<gene>
    <name evidence="1" type="ORF">POJ06DRAFT_296126</name>
</gene>
<evidence type="ECO:0000313" key="1">
    <source>
        <dbReference type="EMBL" id="KAJ8099102.1"/>
    </source>
</evidence>
<protein>
    <recommendedName>
        <fullName evidence="3">MULE transposase domain-containing protein</fullName>
    </recommendedName>
</protein>
<evidence type="ECO:0000313" key="2">
    <source>
        <dbReference type="Proteomes" id="UP001217417"/>
    </source>
</evidence>
<organism evidence="1 2">
    <name type="scientific">Lipomyces tetrasporus</name>
    <dbReference type="NCBI Taxonomy" id="54092"/>
    <lineage>
        <taxon>Eukaryota</taxon>
        <taxon>Fungi</taxon>
        <taxon>Dikarya</taxon>
        <taxon>Ascomycota</taxon>
        <taxon>Saccharomycotina</taxon>
        <taxon>Lipomycetes</taxon>
        <taxon>Lipomycetales</taxon>
        <taxon>Lipomycetaceae</taxon>
        <taxon>Lipomyces</taxon>
    </lineage>
</organism>
<keyword evidence="2" id="KW-1185">Reference proteome</keyword>